<dbReference type="AlphaFoldDB" id="A0A091BDM0"/>
<gene>
    <name evidence="1" type="ORF">P873_05050</name>
</gene>
<name>A0A091BDM0_9GAMM</name>
<evidence type="ECO:0000313" key="2">
    <source>
        <dbReference type="Proteomes" id="UP000029391"/>
    </source>
</evidence>
<dbReference type="Proteomes" id="UP000029391">
    <property type="component" value="Unassembled WGS sequence"/>
</dbReference>
<protein>
    <submittedName>
        <fullName evidence="1">Uncharacterized protein</fullName>
    </submittedName>
</protein>
<proteinExistence type="predicted"/>
<dbReference type="OrthoDB" id="5966693at2"/>
<organism evidence="1 2">
    <name type="scientific">Arenimonas composti TR7-09 = DSM 18010</name>
    <dbReference type="NCBI Taxonomy" id="1121013"/>
    <lineage>
        <taxon>Bacteria</taxon>
        <taxon>Pseudomonadati</taxon>
        <taxon>Pseudomonadota</taxon>
        <taxon>Gammaproteobacteria</taxon>
        <taxon>Lysobacterales</taxon>
        <taxon>Lysobacteraceae</taxon>
        <taxon>Arenimonas</taxon>
    </lineage>
</organism>
<comment type="caution">
    <text evidence="1">The sequence shown here is derived from an EMBL/GenBank/DDBJ whole genome shotgun (WGS) entry which is preliminary data.</text>
</comment>
<dbReference type="eggNOG" id="COG0790">
    <property type="taxonomic scope" value="Bacteria"/>
</dbReference>
<dbReference type="STRING" id="1121013.GCA_000426365_01592"/>
<dbReference type="RefSeq" id="WP_026816863.1">
    <property type="nucleotide sequence ID" value="NZ_AUFF01000003.1"/>
</dbReference>
<evidence type="ECO:0000313" key="1">
    <source>
        <dbReference type="EMBL" id="KFN50793.1"/>
    </source>
</evidence>
<keyword evidence="2" id="KW-1185">Reference proteome</keyword>
<sequence length="337" mass="35671">MRLRPALLFIVGILVFAAWFLHAQAPPDPARPDPSTTVDVRARSDVTARTSPDQVAGAAAKAFGPLPPVDAPLSGFADALEERADAGDSAAACRLGAELARCRALLQFASPEGIFLHGQVRIAELEALGETEEAGRLRPWADAEAAAALECAKLPEPLRRRGPELLRQAALAGEPEAMLRYAEGLGMFGATTGFLRDPVFDHWRREALPTLQRALASGMPEAALLLAAGHGGGEGMVEALIPDDAVDAEAARQLAVRLLGEEVTVAWLGSRQYMPTPAPEDERAQAAANAERMHAAFFAAHDPGARDLLVLRPQAYYGGHAEPLPPPRIGTGCGTLE</sequence>
<accession>A0A091BDM0</accession>
<dbReference type="EMBL" id="AWXU01000015">
    <property type="protein sequence ID" value="KFN50793.1"/>
    <property type="molecule type" value="Genomic_DNA"/>
</dbReference>
<reference evidence="1 2" key="1">
    <citation type="submission" date="2013-09" db="EMBL/GenBank/DDBJ databases">
        <title>Genome sequencing of Arenimonas composti.</title>
        <authorList>
            <person name="Chen F."/>
            <person name="Wang G."/>
        </authorList>
    </citation>
    <scope>NUCLEOTIDE SEQUENCE [LARGE SCALE GENOMIC DNA]</scope>
    <source>
        <strain evidence="1 2">TR7-09</strain>
    </source>
</reference>